<dbReference type="CDD" id="cd03809">
    <property type="entry name" value="GT4_MtfB-like"/>
    <property type="match status" value="1"/>
</dbReference>
<dbReference type="Pfam" id="PF00534">
    <property type="entry name" value="Glycos_transf_1"/>
    <property type="match status" value="1"/>
</dbReference>
<proteinExistence type="predicted"/>
<dbReference type="Pfam" id="PF13439">
    <property type="entry name" value="Glyco_transf_4"/>
    <property type="match status" value="1"/>
</dbReference>
<protein>
    <recommendedName>
        <fullName evidence="6">Glycosyl transferase family 1 domain-containing protein</fullName>
    </recommendedName>
</protein>
<evidence type="ECO:0000313" key="4">
    <source>
        <dbReference type="EMBL" id="OGD56218.1"/>
    </source>
</evidence>
<feature type="domain" description="Glycosyltransferase subfamily 4-like N-terminal" evidence="3">
    <location>
        <begin position="49"/>
        <end position="162"/>
    </location>
</feature>
<sequence length="365" mass="41787">MENRQNKILLDCRFWGPSHTGLGRYTQELVTAMQKLKPRFELVFLTAKMTKIKPYSFSEQRDLSGLIQSFKPDLTHFLHFNVPLNFPGPFVVTIHDLIKHHSRGLATTTHWPGTYWLKRLGYQLVMKKAVNASQKILVPSSWVKQDLIDHFETAKEKIVITPEAANATYFKTDKAGAKLLPYDYFIYVGNAYPHKNIDQLIKAVKIVAAQNHKVKLVIVTGRDWFYRRLRLLITKLKAQPVVKLKDFTSDEDLRRLYQNSVAFVTASLYEGFGLPGLEAMAAGTLVLASRRAALPETYNGAAWFFDPDNSDELVNQMKQALVLDPAKRQQQLQRAQAFCRSYSWKKTAQKTLEVYESCLGLRSSQ</sequence>
<dbReference type="GO" id="GO:0009103">
    <property type="term" value="P:lipopolysaccharide biosynthetic process"/>
    <property type="evidence" value="ECO:0007669"/>
    <property type="project" value="TreeGrafter"/>
</dbReference>
<dbReference type="Gene3D" id="3.40.50.2000">
    <property type="entry name" value="Glycogen Phosphorylase B"/>
    <property type="match status" value="2"/>
</dbReference>
<gene>
    <name evidence="4" type="ORF">A3E73_01570</name>
</gene>
<evidence type="ECO:0000259" key="3">
    <source>
        <dbReference type="Pfam" id="PF13439"/>
    </source>
</evidence>
<dbReference type="SUPFAM" id="SSF53756">
    <property type="entry name" value="UDP-Glycosyltransferase/glycogen phosphorylase"/>
    <property type="match status" value="1"/>
</dbReference>
<name>A0A1F5DM44_9BACT</name>
<keyword evidence="1" id="KW-0808">Transferase</keyword>
<feature type="domain" description="Glycosyl transferase family 1" evidence="2">
    <location>
        <begin position="182"/>
        <end position="332"/>
    </location>
</feature>
<dbReference type="Proteomes" id="UP000176791">
    <property type="component" value="Unassembled WGS sequence"/>
</dbReference>
<comment type="caution">
    <text evidence="4">The sequence shown here is derived from an EMBL/GenBank/DDBJ whole genome shotgun (WGS) entry which is preliminary data.</text>
</comment>
<dbReference type="InterPro" id="IPR028098">
    <property type="entry name" value="Glyco_trans_4-like_N"/>
</dbReference>
<evidence type="ECO:0000259" key="2">
    <source>
        <dbReference type="Pfam" id="PF00534"/>
    </source>
</evidence>
<dbReference type="InterPro" id="IPR001296">
    <property type="entry name" value="Glyco_trans_1"/>
</dbReference>
<dbReference type="PANTHER" id="PTHR46401:SF2">
    <property type="entry name" value="GLYCOSYLTRANSFERASE WBBK-RELATED"/>
    <property type="match status" value="1"/>
</dbReference>
<dbReference type="EMBL" id="MEZN01000020">
    <property type="protein sequence ID" value="OGD56218.1"/>
    <property type="molecule type" value="Genomic_DNA"/>
</dbReference>
<evidence type="ECO:0000256" key="1">
    <source>
        <dbReference type="ARBA" id="ARBA00022679"/>
    </source>
</evidence>
<dbReference type="PANTHER" id="PTHR46401">
    <property type="entry name" value="GLYCOSYLTRANSFERASE WBBK-RELATED"/>
    <property type="match status" value="1"/>
</dbReference>
<evidence type="ECO:0000313" key="5">
    <source>
        <dbReference type="Proteomes" id="UP000176791"/>
    </source>
</evidence>
<accession>A0A1F5DM44</accession>
<dbReference type="GO" id="GO:0016757">
    <property type="term" value="F:glycosyltransferase activity"/>
    <property type="evidence" value="ECO:0007669"/>
    <property type="project" value="InterPro"/>
</dbReference>
<reference evidence="4 5" key="1">
    <citation type="journal article" date="2016" name="Nat. Commun.">
        <title>Thousands of microbial genomes shed light on interconnected biogeochemical processes in an aquifer system.</title>
        <authorList>
            <person name="Anantharaman K."/>
            <person name="Brown C.T."/>
            <person name="Hug L.A."/>
            <person name="Sharon I."/>
            <person name="Castelle C.J."/>
            <person name="Probst A.J."/>
            <person name="Thomas B.C."/>
            <person name="Singh A."/>
            <person name="Wilkins M.J."/>
            <person name="Karaoz U."/>
            <person name="Brodie E.L."/>
            <person name="Williams K.H."/>
            <person name="Hubbard S.S."/>
            <person name="Banfield J.F."/>
        </authorList>
    </citation>
    <scope>NUCLEOTIDE SEQUENCE [LARGE SCALE GENOMIC DNA]</scope>
</reference>
<dbReference type="AlphaFoldDB" id="A0A1F5DM44"/>
<organism evidence="4 5">
    <name type="scientific">Candidatus Beckwithbacteria bacterium RIFCSPHIGHO2_12_FULL_47_17</name>
    <dbReference type="NCBI Taxonomy" id="1797460"/>
    <lineage>
        <taxon>Bacteria</taxon>
        <taxon>Candidatus Beckwithiibacteriota</taxon>
    </lineage>
</organism>
<evidence type="ECO:0008006" key="6">
    <source>
        <dbReference type="Google" id="ProtNLM"/>
    </source>
</evidence>
<dbReference type="STRING" id="1797460.A3E73_01570"/>